<evidence type="ECO:0000259" key="3">
    <source>
        <dbReference type="Pfam" id="PF07583"/>
    </source>
</evidence>
<feature type="region of interest" description="Disordered" evidence="1">
    <location>
        <begin position="62"/>
        <end position="82"/>
    </location>
</feature>
<comment type="caution">
    <text evidence="5">The sequence shown here is derived from an EMBL/GenBank/DDBJ whole genome shotgun (WGS) entry which is preliminary data.</text>
</comment>
<gene>
    <name evidence="5" type="ORF">Pan14r_18750</name>
</gene>
<evidence type="ECO:0000313" key="6">
    <source>
        <dbReference type="Proteomes" id="UP000317238"/>
    </source>
</evidence>
<evidence type="ECO:0000256" key="1">
    <source>
        <dbReference type="SAM" id="MobiDB-lite"/>
    </source>
</evidence>
<dbReference type="InterPro" id="IPR022655">
    <property type="entry name" value="DUF1553"/>
</dbReference>
<accession>A0A5C5Y1G5</accession>
<evidence type="ECO:0000313" key="5">
    <source>
        <dbReference type="EMBL" id="TWT69586.1"/>
    </source>
</evidence>
<dbReference type="RefSeq" id="WP_197203509.1">
    <property type="nucleotide sequence ID" value="NZ_SJPL01000001.1"/>
</dbReference>
<dbReference type="PANTHER" id="PTHR35889:SF3">
    <property type="entry name" value="F-BOX DOMAIN-CONTAINING PROTEIN"/>
    <property type="match status" value="1"/>
</dbReference>
<feature type="transmembrane region" description="Helical" evidence="2">
    <location>
        <begin position="42"/>
        <end position="60"/>
    </location>
</feature>
<sequence>MSFLRAGGRAGSTDPQIAGFQIADLQTTKVPRVRRPRAGRRVNGLVCMLVCLLIAAGSAVPATAQQNRGKGKPAAKKPAPPKIRLPESVRRAPKSTMKVTGVGRSSRSEAQLMAAEIDRLIERALVQGGQLPNDMTDDSTFVRRVYLDVAGRIPTLQETQAFLDSDDPMKREDLIDQLLGSPDSVSHFYNVWADTLRIVDRPQPNIIGNPFSHYVKEAIRTNKPYDDWVYEMLTADGKSWTNPAVGYQLRDDGMALPYIDNTVRVFLGTQIGCAQCHDHPFADWTQYQFYELAAFTAGVRTRIQRGDPGFEKQNPAQKLINQAKNDFDKGRVPGYFQRLARANTYVVSEKPRKLRLPKDYAYTDAKPGEVVEPAVPWGEVPDSNQFKTPRQKFAAWLTSPENPQFSKMIANRLWRQFTGVGLVEPVDDFNDDNPPSNEALMEYLATAMVDTGFDMKQWMRGVLYSKTYQRESAVYDPTSDEPFLYAGPAIRRMSAEQVWDSMLTLAVVNPMPFQRPSAKDYAEVVDIDFSKITYQQLKQQSETFRDTYFAAGYNRSLNQHAYKGNVLCRASELPSPAPSQHFLRQFGQGDRETINGAELSATVPQILAMFNGPITHVMLEAGSSIVDNVSSERTVRDRIDAVFLSVLSRRPSSIDRGVASSELKREQTRPHVAFGNIIWALLNTREFMFIH</sequence>
<dbReference type="EMBL" id="SJPL01000001">
    <property type="protein sequence ID" value="TWT69586.1"/>
    <property type="molecule type" value="Genomic_DNA"/>
</dbReference>
<feature type="domain" description="DUF1553" evidence="4">
    <location>
        <begin position="390"/>
        <end position="658"/>
    </location>
</feature>
<keyword evidence="6" id="KW-1185">Reference proteome</keyword>
<dbReference type="Pfam" id="PF07583">
    <property type="entry name" value="PSCyt2"/>
    <property type="match status" value="1"/>
</dbReference>
<dbReference type="Pfam" id="PF07587">
    <property type="entry name" value="PSD1"/>
    <property type="match status" value="1"/>
</dbReference>
<protein>
    <recommendedName>
        <fullName evidence="7">Cytochrome c domain-containing protein</fullName>
    </recommendedName>
</protein>
<proteinExistence type="predicted"/>
<organism evidence="5 6">
    <name type="scientific">Crateriforma conspicua</name>
    <dbReference type="NCBI Taxonomy" id="2527996"/>
    <lineage>
        <taxon>Bacteria</taxon>
        <taxon>Pseudomonadati</taxon>
        <taxon>Planctomycetota</taxon>
        <taxon>Planctomycetia</taxon>
        <taxon>Planctomycetales</taxon>
        <taxon>Planctomycetaceae</taxon>
        <taxon>Crateriforma</taxon>
    </lineage>
</organism>
<keyword evidence="2" id="KW-1133">Transmembrane helix</keyword>
<keyword evidence="2" id="KW-0812">Transmembrane</keyword>
<evidence type="ECO:0008006" key="7">
    <source>
        <dbReference type="Google" id="ProtNLM"/>
    </source>
</evidence>
<name>A0A5C5Y1G5_9PLAN</name>
<evidence type="ECO:0000259" key="4">
    <source>
        <dbReference type="Pfam" id="PF07587"/>
    </source>
</evidence>
<dbReference type="AlphaFoldDB" id="A0A5C5Y1G5"/>
<reference evidence="5 6" key="1">
    <citation type="submission" date="2019-02" db="EMBL/GenBank/DDBJ databases">
        <title>Deep-cultivation of Planctomycetes and their phenomic and genomic characterization uncovers novel biology.</title>
        <authorList>
            <person name="Wiegand S."/>
            <person name="Jogler M."/>
            <person name="Boedeker C."/>
            <person name="Pinto D."/>
            <person name="Vollmers J."/>
            <person name="Rivas-Marin E."/>
            <person name="Kohn T."/>
            <person name="Peeters S.H."/>
            <person name="Heuer A."/>
            <person name="Rast P."/>
            <person name="Oberbeckmann S."/>
            <person name="Bunk B."/>
            <person name="Jeske O."/>
            <person name="Meyerdierks A."/>
            <person name="Storesund J.E."/>
            <person name="Kallscheuer N."/>
            <person name="Luecker S."/>
            <person name="Lage O.M."/>
            <person name="Pohl T."/>
            <person name="Merkel B.J."/>
            <person name="Hornburger P."/>
            <person name="Mueller R.-W."/>
            <person name="Bruemmer F."/>
            <person name="Labrenz M."/>
            <person name="Spormann A.M."/>
            <person name="Op Den Camp H."/>
            <person name="Overmann J."/>
            <person name="Amann R."/>
            <person name="Jetten M.S.M."/>
            <person name="Mascher T."/>
            <person name="Medema M.H."/>
            <person name="Devos D.P."/>
            <person name="Kaster A.-K."/>
            <person name="Ovreas L."/>
            <person name="Rohde M."/>
            <person name="Galperin M.Y."/>
            <person name="Jogler C."/>
        </authorList>
    </citation>
    <scope>NUCLEOTIDE SEQUENCE [LARGE SCALE GENOMIC DNA]</scope>
    <source>
        <strain evidence="5 6">Pan14r</strain>
    </source>
</reference>
<dbReference type="PANTHER" id="PTHR35889">
    <property type="entry name" value="CYCLOINULO-OLIGOSACCHARIDE FRUCTANOTRANSFERASE-RELATED"/>
    <property type="match status" value="1"/>
</dbReference>
<feature type="domain" description="DUF1549" evidence="3">
    <location>
        <begin position="116"/>
        <end position="299"/>
    </location>
</feature>
<keyword evidence="2" id="KW-0472">Membrane</keyword>
<evidence type="ECO:0000256" key="2">
    <source>
        <dbReference type="SAM" id="Phobius"/>
    </source>
</evidence>
<dbReference type="InterPro" id="IPR011444">
    <property type="entry name" value="DUF1549"/>
</dbReference>
<dbReference type="Proteomes" id="UP000317238">
    <property type="component" value="Unassembled WGS sequence"/>
</dbReference>